<dbReference type="EMBL" id="BJTG01000004">
    <property type="protein sequence ID" value="GEJ57456.1"/>
    <property type="molecule type" value="Genomic_DNA"/>
</dbReference>
<proteinExistence type="inferred from homology"/>
<dbReference type="InterPro" id="IPR027417">
    <property type="entry name" value="P-loop_NTPase"/>
</dbReference>
<dbReference type="Gene3D" id="3.30.420.110">
    <property type="entry name" value="MutS, connector domain"/>
    <property type="match status" value="1"/>
</dbReference>
<dbReference type="Pfam" id="PF01624">
    <property type="entry name" value="MutS_I"/>
    <property type="match status" value="1"/>
</dbReference>
<dbReference type="AlphaFoldDB" id="A0A7I9VM23"/>
<accession>A0A7I9VM23</accession>
<dbReference type="NCBIfam" id="NF003810">
    <property type="entry name" value="PRK05399.1"/>
    <property type="match status" value="1"/>
</dbReference>
<keyword evidence="13" id="KW-1185">Reference proteome</keyword>
<dbReference type="Proteomes" id="UP000503640">
    <property type="component" value="Unassembled WGS sequence"/>
</dbReference>
<dbReference type="InterPro" id="IPR000432">
    <property type="entry name" value="DNA_mismatch_repair_MutS_C"/>
</dbReference>
<dbReference type="GO" id="GO:0003684">
    <property type="term" value="F:damaged DNA binding"/>
    <property type="evidence" value="ECO:0007669"/>
    <property type="project" value="UniProtKB-UniRule"/>
</dbReference>
<dbReference type="InterPro" id="IPR036187">
    <property type="entry name" value="DNA_mismatch_repair_MutS_sf"/>
</dbReference>
<evidence type="ECO:0000256" key="3">
    <source>
        <dbReference type="ARBA" id="ARBA00022741"/>
    </source>
</evidence>
<dbReference type="FunFam" id="3.40.50.300:FF:000870">
    <property type="entry name" value="MutS protein homolog 4"/>
    <property type="match status" value="1"/>
</dbReference>
<dbReference type="GO" id="GO:0140664">
    <property type="term" value="F:ATP-dependent DNA damage sensor activity"/>
    <property type="evidence" value="ECO:0007669"/>
    <property type="project" value="InterPro"/>
</dbReference>
<dbReference type="NCBIfam" id="TIGR01070">
    <property type="entry name" value="mutS1"/>
    <property type="match status" value="1"/>
</dbReference>
<evidence type="ECO:0000256" key="6">
    <source>
        <dbReference type="ARBA" id="ARBA00023125"/>
    </source>
</evidence>
<dbReference type="PIRSF" id="PIRSF037677">
    <property type="entry name" value="DNA_mis_repair_Msh6"/>
    <property type="match status" value="1"/>
</dbReference>
<dbReference type="CDD" id="cd03284">
    <property type="entry name" value="ABC_MutS1"/>
    <property type="match status" value="1"/>
</dbReference>
<dbReference type="InterPro" id="IPR007695">
    <property type="entry name" value="DNA_mismatch_repair_MutS-lik_N"/>
</dbReference>
<dbReference type="InterPro" id="IPR017261">
    <property type="entry name" value="DNA_mismatch_repair_MutS/MSH"/>
</dbReference>
<dbReference type="SUPFAM" id="SSF52540">
    <property type="entry name" value="P-loop containing nucleoside triphosphate hydrolases"/>
    <property type="match status" value="1"/>
</dbReference>
<keyword evidence="6 9" id="KW-0238">DNA-binding</keyword>
<dbReference type="InterPro" id="IPR005748">
    <property type="entry name" value="DNA_mismatch_repair_MutS"/>
</dbReference>
<evidence type="ECO:0000313" key="12">
    <source>
        <dbReference type="EMBL" id="GEJ57456.1"/>
    </source>
</evidence>
<dbReference type="InterPro" id="IPR036678">
    <property type="entry name" value="MutS_con_dom_sf"/>
</dbReference>
<dbReference type="PROSITE" id="PS00486">
    <property type="entry name" value="DNA_MISMATCH_REPAIR_2"/>
    <property type="match status" value="1"/>
</dbReference>
<sequence length="884" mass="94805">MPPEIAQAATPMMRQYLETKARYPDALLFFRLGDFYELFFDDAVQASEALQITLTARSKGEDKVPMCGVPHHAARGYVAKLLERGFKVAICDQVEEPGKSALVKREVTRVVTPGMVLDDQVLDPREAAYVGAVALAEGGGGGLALLDASTGELKLGEVASDARLADELRRAGVRELLLARDAAAGARGAALAAAVGAPLAEREPADFARAGERLRRHLGVAGLDGFGVGDLALGQAAAAAALAYLEDTQCAAPAHVDRLSRLATDEALLLDEATRQNLELERTLAGGKRKGSLLGVLDRSVTALGGRRLAEWLRWPLLDPAAIGARLDAVEELVGGALLREDLAEALRPVADLERLLSRLALRQGNARDLRALATALVALPRLADLLEGADAGRPRAALLAACGAGLRGLEALAALLDRAVAEEPPPTLKEGGLIRRGHSEELDRLVALVEDGKGYIARLEAAERARTGIGSLKVRYNRVFGYYLEVTKPNLHLVPPDYERRQTTVGGERFVTPALKEYEEQVLGAEERRAALEERLFEALRARVVEEGRRLRTAAGAVATADALLALARVAAERGYVRPEVDRSERLDIEDGRHPVVEAMLPADSGGFVPNGVLTASSGEGEDAPQLLVITGPNMAGKSTVLRQTALIALLAQMGSFVPARRARVGLVDRIFTRVGASDDLARGRSTFMVEMTETAAILHNATRRSLVVLDEIGRGTSTFDGVSIAWAVAEHLHDRTGCRTLFATHYHELQDLARERPRVRNLTVAVREVGEQVVFLRRLVEGGASRSYGIEVAKLAGLPAEVLARAREILKNLESMEVDERGRAALARGRRPAPSPPGQLALFAGSDPALAALKDELLALDLDGLRPLEALNLLAGWKQRLA</sequence>
<evidence type="ECO:0000256" key="10">
    <source>
        <dbReference type="RuleBase" id="RU003756"/>
    </source>
</evidence>
<dbReference type="HAMAP" id="MF_00096">
    <property type="entry name" value="MutS"/>
    <property type="match status" value="1"/>
</dbReference>
<evidence type="ECO:0000256" key="2">
    <source>
        <dbReference type="ARBA" id="ARBA00021982"/>
    </source>
</evidence>
<feature type="domain" description="DNA mismatch repair proteins mutS family" evidence="11">
    <location>
        <begin position="707"/>
        <end position="723"/>
    </location>
</feature>
<evidence type="ECO:0000256" key="7">
    <source>
        <dbReference type="ARBA" id="ARBA00023204"/>
    </source>
</evidence>
<dbReference type="GO" id="GO:0005524">
    <property type="term" value="F:ATP binding"/>
    <property type="evidence" value="ECO:0007669"/>
    <property type="project" value="UniProtKB-UniRule"/>
</dbReference>
<dbReference type="GO" id="GO:0005829">
    <property type="term" value="C:cytosol"/>
    <property type="evidence" value="ECO:0007669"/>
    <property type="project" value="TreeGrafter"/>
</dbReference>
<dbReference type="SMART" id="SM00534">
    <property type="entry name" value="MUTSac"/>
    <property type="match status" value="1"/>
</dbReference>
<organism evidence="12 13">
    <name type="scientific">Anaeromyxobacter diazotrophicus</name>
    <dbReference type="NCBI Taxonomy" id="2590199"/>
    <lineage>
        <taxon>Bacteria</taxon>
        <taxon>Pseudomonadati</taxon>
        <taxon>Myxococcota</taxon>
        <taxon>Myxococcia</taxon>
        <taxon>Myxococcales</taxon>
        <taxon>Cystobacterineae</taxon>
        <taxon>Anaeromyxobacteraceae</taxon>
        <taxon>Anaeromyxobacter</taxon>
    </lineage>
</organism>
<dbReference type="Gene3D" id="3.40.50.300">
    <property type="entry name" value="P-loop containing nucleotide triphosphate hydrolases"/>
    <property type="match status" value="1"/>
</dbReference>
<dbReference type="Gene3D" id="1.10.1420.10">
    <property type="match status" value="2"/>
</dbReference>
<evidence type="ECO:0000259" key="11">
    <source>
        <dbReference type="PROSITE" id="PS00486"/>
    </source>
</evidence>
<evidence type="ECO:0000313" key="13">
    <source>
        <dbReference type="Proteomes" id="UP000503640"/>
    </source>
</evidence>
<dbReference type="InterPro" id="IPR007860">
    <property type="entry name" value="DNA_mmatch_repair_MutS_con_dom"/>
</dbReference>
<dbReference type="RefSeq" id="WP_176064960.1">
    <property type="nucleotide sequence ID" value="NZ_BJTG01000004.1"/>
</dbReference>
<dbReference type="PANTHER" id="PTHR11361:SF34">
    <property type="entry name" value="DNA MISMATCH REPAIR PROTEIN MSH1, MITOCHONDRIAL"/>
    <property type="match status" value="1"/>
</dbReference>
<evidence type="ECO:0000256" key="4">
    <source>
        <dbReference type="ARBA" id="ARBA00022763"/>
    </source>
</evidence>
<comment type="similarity">
    <text evidence="1 9 10">Belongs to the DNA mismatch repair MutS family.</text>
</comment>
<dbReference type="SUPFAM" id="SSF53150">
    <property type="entry name" value="DNA repair protein MutS, domain II"/>
    <property type="match status" value="1"/>
</dbReference>
<dbReference type="SUPFAM" id="SSF55271">
    <property type="entry name" value="DNA repair protein MutS, domain I"/>
    <property type="match status" value="1"/>
</dbReference>
<keyword evidence="5 9" id="KW-0067">ATP-binding</keyword>
<name>A0A7I9VM23_9BACT</name>
<dbReference type="FunFam" id="3.40.1170.10:FF:000001">
    <property type="entry name" value="DNA mismatch repair protein MutS"/>
    <property type="match status" value="1"/>
</dbReference>
<reference evidence="13" key="1">
    <citation type="journal article" date="2020" name="Appl. Environ. Microbiol.">
        <title>Diazotrophic Anaeromyxobacter Isolates from Soils.</title>
        <authorList>
            <person name="Masuda Y."/>
            <person name="Yamanaka H."/>
            <person name="Xu Z.X."/>
            <person name="Shiratori Y."/>
            <person name="Aono T."/>
            <person name="Amachi S."/>
            <person name="Senoo K."/>
            <person name="Itoh H."/>
        </authorList>
    </citation>
    <scope>NUCLEOTIDE SEQUENCE [LARGE SCALE GENOMIC DNA]</scope>
    <source>
        <strain evidence="13">R267</strain>
    </source>
</reference>
<dbReference type="InterPro" id="IPR045076">
    <property type="entry name" value="MutS"/>
</dbReference>
<dbReference type="GO" id="GO:0006298">
    <property type="term" value="P:mismatch repair"/>
    <property type="evidence" value="ECO:0007669"/>
    <property type="project" value="UniProtKB-UniRule"/>
</dbReference>
<dbReference type="Pfam" id="PF05188">
    <property type="entry name" value="MutS_II"/>
    <property type="match status" value="1"/>
</dbReference>
<protein>
    <recommendedName>
        <fullName evidence="2 9">DNA mismatch repair protein MutS</fullName>
    </recommendedName>
</protein>
<keyword evidence="7 9" id="KW-0234">DNA repair</keyword>
<comment type="function">
    <text evidence="8 9">This protein is involved in the repair of mismatches in DNA. It is possible that it carries out the mismatch recognition step. This protein has a weak ATPase activity.</text>
</comment>
<keyword evidence="3 9" id="KW-0547">Nucleotide-binding</keyword>
<gene>
    <name evidence="9 12" type="primary">mutS</name>
    <name evidence="12" type="ORF">AMYX_21970</name>
</gene>
<keyword evidence="4 9" id="KW-0227">DNA damage</keyword>
<dbReference type="Pfam" id="PF05190">
    <property type="entry name" value="MutS_IV"/>
    <property type="match status" value="1"/>
</dbReference>
<dbReference type="Pfam" id="PF00488">
    <property type="entry name" value="MutS_V"/>
    <property type="match status" value="1"/>
</dbReference>
<dbReference type="Pfam" id="PF05192">
    <property type="entry name" value="MutS_III"/>
    <property type="match status" value="1"/>
</dbReference>
<dbReference type="InterPro" id="IPR007861">
    <property type="entry name" value="DNA_mismatch_repair_MutS_clamp"/>
</dbReference>
<dbReference type="GO" id="GO:0030983">
    <property type="term" value="F:mismatched DNA binding"/>
    <property type="evidence" value="ECO:0007669"/>
    <property type="project" value="InterPro"/>
</dbReference>
<dbReference type="Gene3D" id="3.40.1170.10">
    <property type="entry name" value="DNA repair protein MutS, domain I"/>
    <property type="match status" value="1"/>
</dbReference>
<dbReference type="InterPro" id="IPR007696">
    <property type="entry name" value="DNA_mismatch_repair_MutS_core"/>
</dbReference>
<evidence type="ECO:0000256" key="5">
    <source>
        <dbReference type="ARBA" id="ARBA00022840"/>
    </source>
</evidence>
<dbReference type="InterPro" id="IPR016151">
    <property type="entry name" value="DNA_mismatch_repair_MutS_N"/>
</dbReference>
<feature type="binding site" evidence="9">
    <location>
        <begin position="633"/>
        <end position="640"/>
    </location>
    <ligand>
        <name>ATP</name>
        <dbReference type="ChEBI" id="CHEBI:30616"/>
    </ligand>
</feature>
<comment type="caution">
    <text evidence="12">The sequence shown here is derived from an EMBL/GenBank/DDBJ whole genome shotgun (WGS) entry which is preliminary data.</text>
</comment>
<dbReference type="SUPFAM" id="SSF48334">
    <property type="entry name" value="DNA repair protein MutS, domain III"/>
    <property type="match status" value="1"/>
</dbReference>
<evidence type="ECO:0000256" key="9">
    <source>
        <dbReference type="HAMAP-Rule" id="MF_00096"/>
    </source>
</evidence>
<dbReference type="SMART" id="SM00533">
    <property type="entry name" value="MUTSd"/>
    <property type="match status" value="1"/>
</dbReference>
<evidence type="ECO:0000256" key="1">
    <source>
        <dbReference type="ARBA" id="ARBA00006271"/>
    </source>
</evidence>
<dbReference type="PANTHER" id="PTHR11361">
    <property type="entry name" value="DNA MISMATCH REPAIR PROTEIN MUTS FAMILY MEMBER"/>
    <property type="match status" value="1"/>
</dbReference>
<evidence type="ECO:0000256" key="8">
    <source>
        <dbReference type="ARBA" id="ARBA00024647"/>
    </source>
</evidence>